<evidence type="ECO:0000313" key="3">
    <source>
        <dbReference type="EMBL" id="AMW04786.1"/>
    </source>
</evidence>
<dbReference type="InterPro" id="IPR004701">
    <property type="entry name" value="PTS_EIIA_man-typ"/>
</dbReference>
<reference evidence="3 4" key="2">
    <citation type="journal article" date="2016" name="Environ. Microbiol. Rep.">
        <title>Metagenomic evidence for the presence of phototrophic Gemmatimonadetes bacteria in diverse environments.</title>
        <authorList>
            <person name="Zeng Y."/>
            <person name="Baumbach J."/>
            <person name="Barbosa E.G."/>
            <person name="Azevedo V."/>
            <person name="Zhang C."/>
            <person name="Koblizek M."/>
        </authorList>
    </citation>
    <scope>NUCLEOTIDE SEQUENCE [LARGE SCALE GENOMIC DNA]</scope>
    <source>
        <strain evidence="3 4">AP64</strain>
    </source>
</reference>
<reference evidence="3 4" key="1">
    <citation type="journal article" date="2014" name="Proc. Natl. Acad. Sci. U.S.A.">
        <title>Functional type 2 photosynthetic reaction centers found in the rare bacterial phylum Gemmatimonadetes.</title>
        <authorList>
            <person name="Zeng Y."/>
            <person name="Feng F."/>
            <person name="Medova H."/>
            <person name="Dean J."/>
            <person name="Koblizek M."/>
        </authorList>
    </citation>
    <scope>NUCLEOTIDE SEQUENCE [LARGE SCALE GENOMIC DNA]</scope>
    <source>
        <strain evidence="3 4">AP64</strain>
    </source>
</reference>
<organism evidence="3 4">
    <name type="scientific">Gemmatimonas phototrophica</name>
    <dbReference type="NCBI Taxonomy" id="1379270"/>
    <lineage>
        <taxon>Bacteria</taxon>
        <taxon>Pseudomonadati</taxon>
        <taxon>Gemmatimonadota</taxon>
        <taxon>Gemmatimonadia</taxon>
        <taxon>Gemmatimonadales</taxon>
        <taxon>Gemmatimonadaceae</taxon>
        <taxon>Gemmatimonas</taxon>
    </lineage>
</organism>
<dbReference type="Proteomes" id="UP000076404">
    <property type="component" value="Chromosome"/>
</dbReference>
<evidence type="ECO:0000259" key="2">
    <source>
        <dbReference type="PROSITE" id="PS51096"/>
    </source>
</evidence>
<dbReference type="PROSITE" id="PS51096">
    <property type="entry name" value="PTS_EIIA_TYPE_4"/>
    <property type="match status" value="1"/>
</dbReference>
<dbReference type="GO" id="GO:0016740">
    <property type="term" value="F:transferase activity"/>
    <property type="evidence" value="ECO:0007669"/>
    <property type="project" value="UniProtKB-KW"/>
</dbReference>
<dbReference type="KEGG" id="gph:GEMMAAP_07980"/>
<dbReference type="STRING" id="1379270.GEMMAAP_07980"/>
<name>A0A143BIB8_9BACT</name>
<keyword evidence="1" id="KW-0808">Transferase</keyword>
<sequence length="133" mass="13728">MSDGVEQETPVRAIVAGHGTFASGIISAVDQITGRGGQFVAFSNTGLGLDDIQGTLAAALDASHARVIFTDLPAGSCTMAVRRMIRDRPGVLLVTGINLSLLLDFAMQDDADPAHAVQAALDRGRASMVVHGA</sequence>
<dbReference type="GO" id="GO:0016020">
    <property type="term" value="C:membrane"/>
    <property type="evidence" value="ECO:0007669"/>
    <property type="project" value="InterPro"/>
</dbReference>
<dbReference type="Pfam" id="PF03610">
    <property type="entry name" value="EIIA-man"/>
    <property type="match status" value="1"/>
</dbReference>
<dbReference type="eggNOG" id="COG2893">
    <property type="taxonomic scope" value="Bacteria"/>
</dbReference>
<dbReference type="PANTHER" id="PTHR33799">
    <property type="entry name" value="PTS PERMEASE-RELATED-RELATED"/>
    <property type="match status" value="1"/>
</dbReference>
<evidence type="ECO:0000256" key="1">
    <source>
        <dbReference type="ARBA" id="ARBA00022679"/>
    </source>
</evidence>
<dbReference type="InterPro" id="IPR051471">
    <property type="entry name" value="Bacterial_PTS_sugar_comp"/>
</dbReference>
<dbReference type="InterPro" id="IPR036662">
    <property type="entry name" value="PTS_EIIA_man-typ_sf"/>
</dbReference>
<dbReference type="GO" id="GO:0009401">
    <property type="term" value="P:phosphoenolpyruvate-dependent sugar phosphotransferase system"/>
    <property type="evidence" value="ECO:0007669"/>
    <property type="project" value="InterPro"/>
</dbReference>
<gene>
    <name evidence="3" type="ORF">GEMMAAP_07980</name>
</gene>
<dbReference type="AlphaFoldDB" id="A0A143BIB8"/>
<dbReference type="OrthoDB" id="9799827at2"/>
<dbReference type="EMBL" id="CP011454">
    <property type="protein sequence ID" value="AMW04786.1"/>
    <property type="molecule type" value="Genomic_DNA"/>
</dbReference>
<dbReference type="PANTHER" id="PTHR33799:SF1">
    <property type="entry name" value="PTS SYSTEM MANNOSE-SPECIFIC EIIAB COMPONENT-RELATED"/>
    <property type="match status" value="1"/>
</dbReference>
<protein>
    <recommendedName>
        <fullName evidence="2">PTS EIIA type-4 domain-containing protein</fullName>
    </recommendedName>
</protein>
<dbReference type="RefSeq" id="WP_026850557.1">
    <property type="nucleotide sequence ID" value="NZ_CP011454.1"/>
</dbReference>
<keyword evidence="4" id="KW-1185">Reference proteome</keyword>
<dbReference type="Gene3D" id="3.40.50.510">
    <property type="entry name" value="Phosphotransferase system, mannose-type IIA component"/>
    <property type="match status" value="1"/>
</dbReference>
<accession>A0A143BIB8</accession>
<evidence type="ECO:0000313" key="4">
    <source>
        <dbReference type="Proteomes" id="UP000076404"/>
    </source>
</evidence>
<dbReference type="SUPFAM" id="SSF53062">
    <property type="entry name" value="PTS system fructose IIA component-like"/>
    <property type="match status" value="1"/>
</dbReference>
<feature type="domain" description="PTS EIIA type-4" evidence="2">
    <location>
        <begin position="10"/>
        <end position="128"/>
    </location>
</feature>
<proteinExistence type="predicted"/>